<dbReference type="InterPro" id="IPR043519">
    <property type="entry name" value="NT_sf"/>
</dbReference>
<evidence type="ECO:0000313" key="2">
    <source>
        <dbReference type="Proteomes" id="UP000229834"/>
    </source>
</evidence>
<name>A0A2H0K642_9BACT</name>
<gene>
    <name evidence="1" type="ORF">COV95_02555</name>
</gene>
<dbReference type="EMBL" id="PCVC01000071">
    <property type="protein sequence ID" value="PIQ66722.1"/>
    <property type="molecule type" value="Genomic_DNA"/>
</dbReference>
<dbReference type="Gene3D" id="3.30.460.10">
    <property type="entry name" value="Beta Polymerase, domain 2"/>
    <property type="match status" value="1"/>
</dbReference>
<accession>A0A2H0K642</accession>
<evidence type="ECO:0000313" key="1">
    <source>
        <dbReference type="EMBL" id="PIQ66722.1"/>
    </source>
</evidence>
<reference evidence="1 2" key="1">
    <citation type="submission" date="2017-09" db="EMBL/GenBank/DDBJ databases">
        <title>Depth-based differentiation of microbial function through sediment-hosted aquifers and enrichment of novel symbionts in the deep terrestrial subsurface.</title>
        <authorList>
            <person name="Probst A.J."/>
            <person name="Ladd B."/>
            <person name="Jarett J.K."/>
            <person name="Geller-Mcgrath D.E."/>
            <person name="Sieber C.M."/>
            <person name="Emerson J.B."/>
            <person name="Anantharaman K."/>
            <person name="Thomas B.C."/>
            <person name="Malmstrom R."/>
            <person name="Stieglmeier M."/>
            <person name="Klingl A."/>
            <person name="Woyke T."/>
            <person name="Ryan C.M."/>
            <person name="Banfield J.F."/>
        </authorList>
    </citation>
    <scope>NUCLEOTIDE SEQUENCE [LARGE SCALE GENOMIC DNA]</scope>
    <source>
        <strain evidence="1">CG11_big_fil_rev_8_21_14_0_20_40_24</strain>
    </source>
</reference>
<organism evidence="1 2">
    <name type="scientific">Candidatus Zambryskibacteria bacterium CG11_big_fil_rev_8_21_14_0_20_40_24</name>
    <dbReference type="NCBI Taxonomy" id="1975116"/>
    <lineage>
        <taxon>Bacteria</taxon>
        <taxon>Candidatus Zambryskiibacteriota</taxon>
    </lineage>
</organism>
<proteinExistence type="predicted"/>
<sequence>MIPEIAFKIKDLIVNKLEFNLSSVLLYGSSRLRDDFWDIDFLIILKENKFDFTELNLLKEIAQEFKGITLDLQFMYEKEIKSPNTFSLDAHGAFFTRILKRATPLYGMNPFSDLEPSKKQLLVSLVVRIQRYLFHARQEYILGVRKNKDNNPKYHQKHVIRSMFDLLLMNQEWLENDEVKNLIDSKYPKVFTDEDWTMLNSKSDDIKDYVLLYEKIYNLALDEIYKKDIY</sequence>
<protein>
    <submittedName>
        <fullName evidence="1">Uncharacterized protein</fullName>
    </submittedName>
</protein>
<comment type="caution">
    <text evidence="1">The sequence shown here is derived from an EMBL/GenBank/DDBJ whole genome shotgun (WGS) entry which is preliminary data.</text>
</comment>
<dbReference type="Proteomes" id="UP000229834">
    <property type="component" value="Unassembled WGS sequence"/>
</dbReference>
<dbReference type="AlphaFoldDB" id="A0A2H0K642"/>